<dbReference type="Proteomes" id="UP000774326">
    <property type="component" value="Unassembled WGS sequence"/>
</dbReference>
<reference evidence="2" key="2">
    <citation type="submission" date="2021-01" db="EMBL/GenBank/DDBJ databases">
        <authorList>
            <person name="Schikora-Tamarit M.A."/>
        </authorList>
    </citation>
    <scope>NUCLEOTIDE SEQUENCE</scope>
    <source>
        <strain evidence="2">CBS2887</strain>
    </source>
</reference>
<evidence type="ECO:0000313" key="2">
    <source>
        <dbReference type="EMBL" id="KAH3682226.1"/>
    </source>
</evidence>
<keyword evidence="3" id="KW-1185">Reference proteome</keyword>
<protein>
    <submittedName>
        <fullName evidence="2">Uncharacterized protein</fullName>
    </submittedName>
</protein>
<reference evidence="2" key="1">
    <citation type="journal article" date="2021" name="Open Biol.">
        <title>Shared evolutionary footprints suggest mitochondrial oxidative damage underlies multiple complex I losses in fungi.</title>
        <authorList>
            <person name="Schikora-Tamarit M.A."/>
            <person name="Marcet-Houben M."/>
            <person name="Nosek J."/>
            <person name="Gabaldon T."/>
        </authorList>
    </citation>
    <scope>NUCLEOTIDE SEQUENCE</scope>
    <source>
        <strain evidence="2">CBS2887</strain>
    </source>
</reference>
<dbReference type="AlphaFoldDB" id="A0A9P8Q1C9"/>
<evidence type="ECO:0000256" key="1">
    <source>
        <dbReference type="SAM" id="MobiDB-lite"/>
    </source>
</evidence>
<name>A0A9P8Q1C9_WICPI</name>
<accession>A0A9P8Q1C9</accession>
<feature type="region of interest" description="Disordered" evidence="1">
    <location>
        <begin position="1"/>
        <end position="35"/>
    </location>
</feature>
<gene>
    <name evidence="2" type="ORF">WICPIJ_006805</name>
</gene>
<sequence length="103" mass="11162">MKPSPLLMVEEEKTESPKCLSTAKDSPISPGTTSLAGISTKLPSLITMAEWARVFFNSSTMEPAWYSWKKPTAALRNNKPRMTPKSTQSSKPAAKTAAASMTN</sequence>
<feature type="compositionally biased region" description="Low complexity" evidence="1">
    <location>
        <begin position="84"/>
        <end position="103"/>
    </location>
</feature>
<evidence type="ECO:0000313" key="3">
    <source>
        <dbReference type="Proteomes" id="UP000774326"/>
    </source>
</evidence>
<organism evidence="2 3">
    <name type="scientific">Wickerhamomyces pijperi</name>
    <name type="common">Yeast</name>
    <name type="synonym">Pichia pijperi</name>
    <dbReference type="NCBI Taxonomy" id="599730"/>
    <lineage>
        <taxon>Eukaryota</taxon>
        <taxon>Fungi</taxon>
        <taxon>Dikarya</taxon>
        <taxon>Ascomycota</taxon>
        <taxon>Saccharomycotina</taxon>
        <taxon>Saccharomycetes</taxon>
        <taxon>Phaffomycetales</taxon>
        <taxon>Wickerhamomycetaceae</taxon>
        <taxon>Wickerhamomyces</taxon>
    </lineage>
</organism>
<comment type="caution">
    <text evidence="2">The sequence shown here is derived from an EMBL/GenBank/DDBJ whole genome shotgun (WGS) entry which is preliminary data.</text>
</comment>
<dbReference type="EMBL" id="JAEUBG010003846">
    <property type="protein sequence ID" value="KAH3682226.1"/>
    <property type="molecule type" value="Genomic_DNA"/>
</dbReference>
<proteinExistence type="predicted"/>
<feature type="region of interest" description="Disordered" evidence="1">
    <location>
        <begin position="76"/>
        <end position="103"/>
    </location>
</feature>